<evidence type="ECO:0000256" key="1">
    <source>
        <dbReference type="ARBA" id="ARBA00009986"/>
    </source>
</evidence>
<dbReference type="InterPro" id="IPR029510">
    <property type="entry name" value="Ald_DH_CS_GLU"/>
</dbReference>
<proteinExistence type="inferred from homology"/>
<dbReference type="FunFam" id="3.40.605.10:FF:000007">
    <property type="entry name" value="NAD/NADP-dependent betaine aldehyde dehydrogenase"/>
    <property type="match status" value="1"/>
</dbReference>
<keyword evidence="6" id="KW-1185">Reference proteome</keyword>
<dbReference type="InterPro" id="IPR016161">
    <property type="entry name" value="Ald_DH/histidinol_DH"/>
</dbReference>
<dbReference type="SUPFAM" id="SSF53720">
    <property type="entry name" value="ALDH-like"/>
    <property type="match status" value="1"/>
</dbReference>
<accession>A0A7I7K5X0</accession>
<protein>
    <submittedName>
        <fullName evidence="5">Aldehyde dehydrogenase</fullName>
    </submittedName>
</protein>
<dbReference type="GO" id="GO:0016620">
    <property type="term" value="F:oxidoreductase activity, acting on the aldehyde or oxo group of donors, NAD or NADP as acceptor"/>
    <property type="evidence" value="ECO:0007669"/>
    <property type="project" value="InterPro"/>
</dbReference>
<comment type="similarity">
    <text evidence="1 3">Belongs to the aldehyde dehydrogenase family.</text>
</comment>
<gene>
    <name evidence="5" type="ORF">MDUV_43460</name>
</gene>
<dbReference type="Gene3D" id="3.40.605.10">
    <property type="entry name" value="Aldehyde Dehydrogenase, Chain A, domain 1"/>
    <property type="match status" value="1"/>
</dbReference>
<dbReference type="RefSeq" id="WP_098003715.1">
    <property type="nucleotide sequence ID" value="NZ_AP022563.1"/>
</dbReference>
<dbReference type="Gene3D" id="3.40.309.10">
    <property type="entry name" value="Aldehyde Dehydrogenase, Chain A, domain 2"/>
    <property type="match status" value="1"/>
</dbReference>
<dbReference type="AlphaFoldDB" id="A0A7I7K5X0"/>
<dbReference type="InterPro" id="IPR016162">
    <property type="entry name" value="Ald_DH_N"/>
</dbReference>
<dbReference type="OrthoDB" id="6882680at2"/>
<reference evidence="5 6" key="1">
    <citation type="journal article" date="2019" name="Emerg. Microbes Infect.">
        <title>Comprehensive subspecies identification of 175 nontuberculous mycobacteria species based on 7547 genomic profiles.</title>
        <authorList>
            <person name="Matsumoto Y."/>
            <person name="Kinjo T."/>
            <person name="Motooka D."/>
            <person name="Nabeya D."/>
            <person name="Jung N."/>
            <person name="Uechi K."/>
            <person name="Horii T."/>
            <person name="Iida T."/>
            <person name="Fujita J."/>
            <person name="Nakamura S."/>
        </authorList>
    </citation>
    <scope>NUCLEOTIDE SEQUENCE [LARGE SCALE GENOMIC DNA]</scope>
    <source>
        <strain evidence="5 6">JCM 6396</strain>
    </source>
</reference>
<dbReference type="KEGG" id="mdu:MDUV_43460"/>
<evidence type="ECO:0000313" key="5">
    <source>
        <dbReference type="EMBL" id="BBX19486.1"/>
    </source>
</evidence>
<dbReference type="InterPro" id="IPR015590">
    <property type="entry name" value="Aldehyde_DH_dom"/>
</dbReference>
<organism evidence="5 6">
    <name type="scientific">Mycolicibacterium duvalii</name>
    <dbReference type="NCBI Taxonomy" id="39688"/>
    <lineage>
        <taxon>Bacteria</taxon>
        <taxon>Bacillati</taxon>
        <taxon>Actinomycetota</taxon>
        <taxon>Actinomycetes</taxon>
        <taxon>Mycobacteriales</taxon>
        <taxon>Mycobacteriaceae</taxon>
        <taxon>Mycolicibacterium</taxon>
    </lineage>
</organism>
<evidence type="ECO:0000256" key="3">
    <source>
        <dbReference type="RuleBase" id="RU003345"/>
    </source>
</evidence>
<dbReference type="EMBL" id="AP022563">
    <property type="protein sequence ID" value="BBX19486.1"/>
    <property type="molecule type" value="Genomic_DNA"/>
</dbReference>
<name>A0A7I7K5X0_9MYCO</name>
<dbReference type="PANTHER" id="PTHR42804:SF1">
    <property type="entry name" value="ALDEHYDE DEHYDROGENASE-RELATED"/>
    <property type="match status" value="1"/>
</dbReference>
<dbReference type="InterPro" id="IPR016163">
    <property type="entry name" value="Ald_DH_C"/>
</dbReference>
<dbReference type="PANTHER" id="PTHR42804">
    <property type="entry name" value="ALDEHYDE DEHYDROGENASE"/>
    <property type="match status" value="1"/>
</dbReference>
<dbReference type="Pfam" id="PF00171">
    <property type="entry name" value="Aldedh"/>
    <property type="match status" value="1"/>
</dbReference>
<evidence type="ECO:0000259" key="4">
    <source>
        <dbReference type="Pfam" id="PF00171"/>
    </source>
</evidence>
<dbReference type="PROSITE" id="PS00687">
    <property type="entry name" value="ALDEHYDE_DEHYDR_GLU"/>
    <property type="match status" value="1"/>
</dbReference>
<dbReference type="Proteomes" id="UP000467006">
    <property type="component" value="Chromosome"/>
</dbReference>
<evidence type="ECO:0000256" key="2">
    <source>
        <dbReference type="ARBA" id="ARBA00023002"/>
    </source>
</evidence>
<feature type="domain" description="Aldehyde dehydrogenase" evidence="4">
    <location>
        <begin position="15"/>
        <end position="477"/>
    </location>
</feature>
<keyword evidence="2 3" id="KW-0560">Oxidoreductase</keyword>
<sequence length="480" mass="50407">MTFTEPKAFWIDGAWATPATANRIEIRNASTGEPVTTVPEAGHADVDAAVGAARRAFDRSDWSTRSAGERIAAISSLADALLARSNATAEAVSTQNGMPIAISSATEGVVPATLLNYYAQLAADQPTEEERPSFGGGTTLVRREPIGVVAAIVPWNYPQSLTFFKLAPLLAAGCTAVIKPSPETVLDAYVLAEALEESDIPAGVVNIVPGGREVGAYLVEHPGVDKVAFTGSTAAGRAIGEACGRLIRPVTLELGGKSASIILDDADLPSLLSKFFTATLMNNGQTCYLGTRVLAPKERYRETVDILTDFARALNVGDALDPSTQIGPLATADQQRRVQNYIERGLADGGRVTTGGGQPAGLERGWFVEPTIFDNVDNTHTIAREEIFGPVLAVIPYTDVDDAVAIANDSDYGLGGSVWTADQDRGIAVARRVQTGSIGINAYNLDLSAPFGGVKASGLGRELGPEGLAAYQQTKSIYVS</sequence>
<evidence type="ECO:0000313" key="6">
    <source>
        <dbReference type="Proteomes" id="UP000467006"/>
    </source>
</evidence>
<dbReference type="CDD" id="cd07139">
    <property type="entry name" value="ALDH_AldA-Rv0768"/>
    <property type="match status" value="1"/>
</dbReference>